<dbReference type="VEuPathDB" id="VectorBase:ADIR014492"/>
<keyword evidence="3" id="KW-1185">Reference proteome</keyword>
<reference evidence="2" key="2">
    <citation type="submission" date="2020-05" db="UniProtKB">
        <authorList>
            <consortium name="EnsemblMetazoa"/>
        </authorList>
    </citation>
    <scope>IDENTIFICATION</scope>
    <source>
        <strain evidence="2">WRAIR2</strain>
    </source>
</reference>
<proteinExistence type="predicted"/>
<evidence type="ECO:0000313" key="3">
    <source>
        <dbReference type="Proteomes" id="UP000075884"/>
    </source>
</evidence>
<evidence type="ECO:0000313" key="2">
    <source>
        <dbReference type="EnsemblMetazoa" id="ADIR014492-PA"/>
    </source>
</evidence>
<dbReference type="EnsemblMetazoa" id="ADIR014492-RA">
    <property type="protein sequence ID" value="ADIR014492-PA"/>
    <property type="gene ID" value="ADIR014492"/>
</dbReference>
<dbReference type="STRING" id="7168.A0A182NXA9"/>
<dbReference type="AlphaFoldDB" id="A0A182NXA9"/>
<organism evidence="2 3">
    <name type="scientific">Anopheles dirus</name>
    <dbReference type="NCBI Taxonomy" id="7168"/>
    <lineage>
        <taxon>Eukaryota</taxon>
        <taxon>Metazoa</taxon>
        <taxon>Ecdysozoa</taxon>
        <taxon>Arthropoda</taxon>
        <taxon>Hexapoda</taxon>
        <taxon>Insecta</taxon>
        <taxon>Pterygota</taxon>
        <taxon>Neoptera</taxon>
        <taxon>Endopterygota</taxon>
        <taxon>Diptera</taxon>
        <taxon>Nematocera</taxon>
        <taxon>Culicoidea</taxon>
        <taxon>Culicidae</taxon>
        <taxon>Anophelinae</taxon>
        <taxon>Anopheles</taxon>
    </lineage>
</organism>
<feature type="compositionally biased region" description="Basic and acidic residues" evidence="1">
    <location>
        <begin position="657"/>
        <end position="677"/>
    </location>
</feature>
<sequence>MYNDNKCYQHNRSSTFCDGSKPGGLHPKVAIVRSEMEKCFPYSILTKKQQLLQAVTGGAGIESVVKTQAPPAPPPPGQSIAANYLSALLPMPGAKTCGTQDIRNFEPSVDVNGFYGNAMVTDVGICFSMSNVNLNGHPPTMPLPPGMAAAAALPETCPSQPAASQARLTTTPRYSTLGRRKSYEDPGPETALVNARRRATECVPVMAEAHFASGTMMDVHVNNNHEHRQQQPPSFFPVPPMHPVAQHGTIATATPHQQLPSVHQVHQALPRQRSHALTTGRSAYGIVRSTSSDRVRGTGSALNNASTGSVFGGTLGVGAVRSSPPYFKQIPSGGCSKPSAVANFFQQPTASASAASTLISAPQYGSVVNHQLPSTPAVTLGHAATSAYHHQGALQYLPLSNALPLAGTPPTAAYEYYRYAIEATESAAKMQSPSPAILPGNNIVGPASDEGGMTAPPVGPVMDYNGLRQLFLKCCYNEMKTLPSATAASGGTILATDVSAPVSTATSLSADSPNNCYEFNAEDSPAGTQPVGYAPSGVHYPLVCRSCPSSPNGPHCHALVSPATGSSACSTPLGGGQGSIIKRDDRFVSSEAEEVRPMEVCGEESEVYEGSTTITDGADDADDEPKDFSMKTIAQKESVTGDGRRWPLVDSDSAVAKQDDDVGAQRRSELVDDRSKKELKSAPKKKWIRHYMKGKPLAVPVVEVFK</sequence>
<name>A0A182NXA9_9DIPT</name>
<protein>
    <submittedName>
        <fullName evidence="2">Uncharacterized protein</fullName>
    </submittedName>
</protein>
<accession>A0A182NXA9</accession>
<reference evidence="3" key="1">
    <citation type="submission" date="2013-03" db="EMBL/GenBank/DDBJ databases">
        <title>The Genome Sequence of Anopheles dirus WRAIR2.</title>
        <authorList>
            <consortium name="The Broad Institute Genomics Platform"/>
            <person name="Neafsey D.E."/>
            <person name="Walton C."/>
            <person name="Walker B."/>
            <person name="Young S.K."/>
            <person name="Zeng Q."/>
            <person name="Gargeya S."/>
            <person name="Fitzgerald M."/>
            <person name="Haas B."/>
            <person name="Abouelleil A."/>
            <person name="Allen A.W."/>
            <person name="Alvarado L."/>
            <person name="Arachchi H.M."/>
            <person name="Berlin A.M."/>
            <person name="Chapman S.B."/>
            <person name="Gainer-Dewar J."/>
            <person name="Goldberg J."/>
            <person name="Griggs A."/>
            <person name="Gujja S."/>
            <person name="Hansen M."/>
            <person name="Howarth C."/>
            <person name="Imamovic A."/>
            <person name="Ireland A."/>
            <person name="Larimer J."/>
            <person name="McCowan C."/>
            <person name="Murphy C."/>
            <person name="Pearson M."/>
            <person name="Poon T.W."/>
            <person name="Priest M."/>
            <person name="Roberts A."/>
            <person name="Saif S."/>
            <person name="Shea T."/>
            <person name="Sisk P."/>
            <person name="Sykes S."/>
            <person name="Wortman J."/>
            <person name="Nusbaum C."/>
            <person name="Birren B."/>
        </authorList>
    </citation>
    <scope>NUCLEOTIDE SEQUENCE [LARGE SCALE GENOMIC DNA]</scope>
    <source>
        <strain evidence="3">WRAIR2</strain>
    </source>
</reference>
<evidence type="ECO:0000256" key="1">
    <source>
        <dbReference type="SAM" id="MobiDB-lite"/>
    </source>
</evidence>
<dbReference type="Proteomes" id="UP000075884">
    <property type="component" value="Unassembled WGS sequence"/>
</dbReference>
<feature type="region of interest" description="Disordered" evidence="1">
    <location>
        <begin position="604"/>
        <end position="624"/>
    </location>
</feature>
<feature type="region of interest" description="Disordered" evidence="1">
    <location>
        <begin position="639"/>
        <end position="677"/>
    </location>
</feature>